<comment type="subcellular location">
    <subcellularLocation>
        <location evidence="1">Nucleus</location>
    </subcellularLocation>
</comment>
<organism evidence="3 4">
    <name type="scientific">Cyphellophora attinorum</name>
    <dbReference type="NCBI Taxonomy" id="1664694"/>
    <lineage>
        <taxon>Eukaryota</taxon>
        <taxon>Fungi</taxon>
        <taxon>Dikarya</taxon>
        <taxon>Ascomycota</taxon>
        <taxon>Pezizomycotina</taxon>
        <taxon>Eurotiomycetes</taxon>
        <taxon>Chaetothyriomycetidae</taxon>
        <taxon>Chaetothyriales</taxon>
        <taxon>Cyphellophoraceae</taxon>
        <taxon>Cyphellophora</taxon>
    </lineage>
</organism>
<evidence type="ECO:0000313" key="3">
    <source>
        <dbReference type="EMBL" id="KPI39223.1"/>
    </source>
</evidence>
<dbReference type="Pfam" id="PF11951">
    <property type="entry name" value="Fungal_trans_2"/>
    <property type="match status" value="1"/>
</dbReference>
<comment type="caution">
    <text evidence="3">The sequence shown here is derived from an EMBL/GenBank/DDBJ whole genome shotgun (WGS) entry which is preliminary data.</text>
</comment>
<sequence length="518" mass="57693">MSFRQIIDHIPGILKQWRPDDSDLQKAGLGSLSGRGDITIRGFVTENHKVEAHYRLQDPETFAGQKDTSQKQNSLDIAPNDVYSLLVAEVHTVVPQPVRHPEEAFLLVRYYSIIGPWFDLFDATHRHWTNTISCLALANRTLFAAILASCAKQYALVSGESFMSVALEYYDRGLNTLSQALSSPATAADASVFASCLLIGYCEMINARGWDWQTHLQGTYSLVQNHDWHGQCGGVAQSCFWVYCRMDLHASIARARRTLLDPSLWLPSGSSLGPDCSSITEWELDSWCNQTVVLLARAHNLLCDVRSADDQRLLSITSPASERESEMMGWWLDICKSVQAHEHVRPLPFTAVAELPPLDPNIPMRRIIHISPAACAASQMMDVARFYCLLARPDSTQAERKDRLSSPEVCGIALELARRVVSNSITNRYTTAWVNAVQLLSSVGRVLPGQGERAALLQALADIHRETGWSVQDLADDLQETWKLNDHASQQQKPRDTLTEQDAALRYVGVALLRCAGL</sequence>
<dbReference type="PANTHER" id="PTHR37534">
    <property type="entry name" value="TRANSCRIPTIONAL ACTIVATOR PROTEIN UGA3"/>
    <property type="match status" value="1"/>
</dbReference>
<dbReference type="GO" id="GO:0045944">
    <property type="term" value="P:positive regulation of transcription by RNA polymerase II"/>
    <property type="evidence" value="ECO:0007669"/>
    <property type="project" value="TreeGrafter"/>
</dbReference>
<dbReference type="GO" id="GO:0000976">
    <property type="term" value="F:transcription cis-regulatory region binding"/>
    <property type="evidence" value="ECO:0007669"/>
    <property type="project" value="TreeGrafter"/>
</dbReference>
<evidence type="ECO:0008006" key="5">
    <source>
        <dbReference type="Google" id="ProtNLM"/>
    </source>
</evidence>
<dbReference type="GeneID" id="28737334"/>
<dbReference type="STRING" id="1664694.A0A0N1NZS6"/>
<name>A0A0N1NZS6_9EURO</name>
<dbReference type="VEuPathDB" id="FungiDB:AB675_5256"/>
<protein>
    <recommendedName>
        <fullName evidence="5">Transcription factor domain-containing protein</fullName>
    </recommendedName>
</protein>
<evidence type="ECO:0000256" key="2">
    <source>
        <dbReference type="ARBA" id="ARBA00023242"/>
    </source>
</evidence>
<dbReference type="EMBL" id="LFJN01000015">
    <property type="protein sequence ID" value="KPI39223.1"/>
    <property type="molecule type" value="Genomic_DNA"/>
</dbReference>
<dbReference type="OrthoDB" id="5319341at2759"/>
<dbReference type="RefSeq" id="XP_017999186.1">
    <property type="nucleotide sequence ID" value="XM_018145454.1"/>
</dbReference>
<dbReference type="Proteomes" id="UP000038010">
    <property type="component" value="Unassembled WGS sequence"/>
</dbReference>
<gene>
    <name evidence="3" type="ORF">AB675_5256</name>
</gene>
<evidence type="ECO:0000256" key="1">
    <source>
        <dbReference type="ARBA" id="ARBA00004123"/>
    </source>
</evidence>
<accession>A0A0N1NZS6</accession>
<dbReference type="AlphaFoldDB" id="A0A0N1NZS6"/>
<dbReference type="GO" id="GO:0003700">
    <property type="term" value="F:DNA-binding transcription factor activity"/>
    <property type="evidence" value="ECO:0007669"/>
    <property type="project" value="TreeGrafter"/>
</dbReference>
<keyword evidence="4" id="KW-1185">Reference proteome</keyword>
<evidence type="ECO:0000313" key="4">
    <source>
        <dbReference type="Proteomes" id="UP000038010"/>
    </source>
</evidence>
<proteinExistence type="predicted"/>
<reference evidence="3 4" key="1">
    <citation type="submission" date="2015-06" db="EMBL/GenBank/DDBJ databases">
        <title>Draft genome of the ant-associated black yeast Phialophora attae CBS 131958.</title>
        <authorList>
            <person name="Moreno L.F."/>
            <person name="Stielow B.J."/>
            <person name="de Hoog S."/>
            <person name="Vicente V.A."/>
            <person name="Weiss V.A."/>
            <person name="de Vries M."/>
            <person name="Cruz L.M."/>
            <person name="Souza E.M."/>
        </authorList>
    </citation>
    <scope>NUCLEOTIDE SEQUENCE [LARGE SCALE GENOMIC DNA]</scope>
    <source>
        <strain evidence="3 4">CBS 131958</strain>
    </source>
</reference>
<dbReference type="InterPro" id="IPR021858">
    <property type="entry name" value="Fun_TF"/>
</dbReference>
<dbReference type="PANTHER" id="PTHR37534:SF5">
    <property type="entry name" value="C6 ZINC FINGER DOMAIN-CONTAINING PROTEIN"/>
    <property type="match status" value="1"/>
</dbReference>
<keyword evidence="2" id="KW-0539">Nucleus</keyword>
<dbReference type="GO" id="GO:0005634">
    <property type="term" value="C:nucleus"/>
    <property type="evidence" value="ECO:0007669"/>
    <property type="project" value="UniProtKB-SubCell"/>
</dbReference>